<gene>
    <name evidence="3" type="ORF">ES674_04360</name>
</gene>
<protein>
    <submittedName>
        <fullName evidence="3">DUF4296 domain-containing protein</fullName>
    </submittedName>
</protein>
<accession>A0A5D0RBU8</accession>
<dbReference type="RefSeq" id="WP_148402753.1">
    <property type="nucleotide sequence ID" value="NZ_VSKK01000001.1"/>
</dbReference>
<dbReference type="Pfam" id="PF14129">
    <property type="entry name" value="DUF4296"/>
    <property type="match status" value="1"/>
</dbReference>
<keyword evidence="4" id="KW-1185">Reference proteome</keyword>
<evidence type="ECO:0000259" key="2">
    <source>
        <dbReference type="Pfam" id="PF14129"/>
    </source>
</evidence>
<dbReference type="AlphaFoldDB" id="A0A5D0RBU8"/>
<organism evidence="3 4">
    <name type="scientific">Bizionia myxarmorum</name>
    <dbReference type="NCBI Taxonomy" id="291186"/>
    <lineage>
        <taxon>Bacteria</taxon>
        <taxon>Pseudomonadati</taxon>
        <taxon>Bacteroidota</taxon>
        <taxon>Flavobacteriia</taxon>
        <taxon>Flavobacteriales</taxon>
        <taxon>Flavobacteriaceae</taxon>
        <taxon>Bizionia</taxon>
    </lineage>
</organism>
<dbReference type="InterPro" id="IPR025381">
    <property type="entry name" value="DUF4296"/>
</dbReference>
<feature type="region of interest" description="Disordered" evidence="1">
    <location>
        <begin position="124"/>
        <end position="145"/>
    </location>
</feature>
<reference evidence="3 4" key="1">
    <citation type="submission" date="2019-08" db="EMBL/GenBank/DDBJ databases">
        <title>Genomes of Antarctic Bizionia species.</title>
        <authorList>
            <person name="Bowman J.P."/>
        </authorList>
    </citation>
    <scope>NUCLEOTIDE SEQUENCE [LARGE SCALE GENOMIC DNA]</scope>
    <source>
        <strain evidence="3 4">ADA-4</strain>
    </source>
</reference>
<evidence type="ECO:0000313" key="3">
    <source>
        <dbReference type="EMBL" id="TYB79017.1"/>
    </source>
</evidence>
<proteinExistence type="predicted"/>
<feature type="domain" description="DUF4296" evidence="2">
    <location>
        <begin position="26"/>
        <end position="108"/>
    </location>
</feature>
<dbReference type="OrthoDB" id="1525222at2"/>
<dbReference type="EMBL" id="VSKK01000001">
    <property type="protein sequence ID" value="TYB79017.1"/>
    <property type="molecule type" value="Genomic_DNA"/>
</dbReference>
<evidence type="ECO:0000256" key="1">
    <source>
        <dbReference type="SAM" id="MobiDB-lite"/>
    </source>
</evidence>
<dbReference type="Proteomes" id="UP000323720">
    <property type="component" value="Unassembled WGS sequence"/>
</dbReference>
<dbReference type="PROSITE" id="PS51257">
    <property type="entry name" value="PROKAR_LIPOPROTEIN"/>
    <property type="match status" value="1"/>
</dbReference>
<evidence type="ECO:0000313" key="4">
    <source>
        <dbReference type="Proteomes" id="UP000323720"/>
    </source>
</evidence>
<name>A0A5D0RBU8_9FLAO</name>
<sequence length="145" mass="16479">MKKNLIYAVFMLVLMGCSQFGGPKKPKNLISKNDMVSILVDLSLLSSAKGVNKMVLENNGISPEDYVYKTHNIDSLQFLNSNSYYSYNTEDYEVILKRVEDSLNALKTKYKAVINEKLNKDMKSKQLNDSNASSDSIRKKSRRIP</sequence>
<comment type="caution">
    <text evidence="3">The sequence shown here is derived from an EMBL/GenBank/DDBJ whole genome shotgun (WGS) entry which is preliminary data.</text>
</comment>